<evidence type="ECO:0000313" key="2">
    <source>
        <dbReference type="Proteomes" id="UP000315295"/>
    </source>
</evidence>
<dbReference type="EMBL" id="VIEB01011507">
    <property type="protein sequence ID" value="TQD68689.1"/>
    <property type="molecule type" value="Genomic_DNA"/>
</dbReference>
<comment type="caution">
    <text evidence="1">The sequence shown here is derived from an EMBL/GenBank/DDBJ whole genome shotgun (WGS) entry which is preliminary data.</text>
</comment>
<keyword evidence="2" id="KW-1185">Reference proteome</keyword>
<proteinExistence type="predicted"/>
<organism evidence="1 2">
    <name type="scientific">Malus baccata</name>
    <name type="common">Siberian crab apple</name>
    <name type="synonym">Pyrus baccata</name>
    <dbReference type="NCBI Taxonomy" id="106549"/>
    <lineage>
        <taxon>Eukaryota</taxon>
        <taxon>Viridiplantae</taxon>
        <taxon>Streptophyta</taxon>
        <taxon>Embryophyta</taxon>
        <taxon>Tracheophyta</taxon>
        <taxon>Spermatophyta</taxon>
        <taxon>Magnoliopsida</taxon>
        <taxon>eudicotyledons</taxon>
        <taxon>Gunneridae</taxon>
        <taxon>Pentapetalae</taxon>
        <taxon>rosids</taxon>
        <taxon>fabids</taxon>
        <taxon>Rosales</taxon>
        <taxon>Rosaceae</taxon>
        <taxon>Amygdaloideae</taxon>
        <taxon>Maleae</taxon>
        <taxon>Malus</taxon>
    </lineage>
</organism>
<protein>
    <submittedName>
        <fullName evidence="1">Uncharacterized protein</fullName>
    </submittedName>
</protein>
<sequence>MGMLLCLIDYVFNVNGEPNPSSRVSIDFPPRNAKSIATIKKERKLIKYDTKP</sequence>
<gene>
    <name evidence="1" type="ORF">C1H46_045778</name>
</gene>
<accession>A0A540K349</accession>
<dbReference type="Proteomes" id="UP000315295">
    <property type="component" value="Unassembled WGS sequence"/>
</dbReference>
<dbReference type="AlphaFoldDB" id="A0A540K349"/>
<reference evidence="1 2" key="1">
    <citation type="journal article" date="2019" name="G3 (Bethesda)">
        <title>Sequencing of a Wild Apple (Malus baccata) Genome Unravels the Differences Between Cultivated and Wild Apple Species Regarding Disease Resistance and Cold Tolerance.</title>
        <authorList>
            <person name="Chen X."/>
        </authorList>
    </citation>
    <scope>NUCLEOTIDE SEQUENCE [LARGE SCALE GENOMIC DNA]</scope>
    <source>
        <strain evidence="2">cv. Shandingzi</strain>
        <tissue evidence="1">Leaves</tissue>
    </source>
</reference>
<name>A0A540K349_MALBA</name>
<evidence type="ECO:0000313" key="1">
    <source>
        <dbReference type="EMBL" id="TQD68689.1"/>
    </source>
</evidence>